<feature type="transmembrane region" description="Helical" evidence="5">
    <location>
        <begin position="25"/>
        <end position="47"/>
    </location>
</feature>
<dbReference type="Pfam" id="PF12698">
    <property type="entry name" value="ABC2_membrane_3"/>
    <property type="match status" value="1"/>
</dbReference>
<evidence type="ECO:0000313" key="7">
    <source>
        <dbReference type="EMBL" id="NSL56580.1"/>
    </source>
</evidence>
<dbReference type="InterPro" id="IPR051328">
    <property type="entry name" value="T7SS_ABC-Transporter"/>
</dbReference>
<name>A0ABX2IR19_9RHOO</name>
<feature type="transmembrane region" description="Helical" evidence="5">
    <location>
        <begin position="521"/>
        <end position="545"/>
    </location>
</feature>
<dbReference type="EMBL" id="JABCSC020000004">
    <property type="protein sequence ID" value="NSL56580.1"/>
    <property type="molecule type" value="Genomic_DNA"/>
</dbReference>
<feature type="transmembrane region" description="Helical" evidence="5">
    <location>
        <begin position="449"/>
        <end position="470"/>
    </location>
</feature>
<sequence>MNLLTQTLALARIELCFFTRYPRMLLAAAVVMVIPALYLVIYLASVWDPGAHTGELRVALVNLDRGARQQGHSINLGQEVVAALRAERRFGYLEIPDAETALARVRSGQLAFALILPADFSAVSLPGSQPGAGQPLIHASEGNNYQGALLARHFAETLGHKINEELNAQRWQRVIATAQEAHLRFGEFRQHMESLREGARQLSQGAGQTASGARDLAFGGSRLNAGVAQLTSGVKQLGSGLKTMDAALPPSTELQRLASGAERLASSHEEFGNGLFALQRGASQLNSGLLAFKDEFEESLFIPASVSQGVAQLAGGLSRVDHGLTAATEAEQRLADGALQLRSGVDALTQGMQQVGSGIQTMVRVLPQDQQLDELSSGAGQLSHGVQRVSGASRQVAGGAQRLAVGIEQLASALPASLPWPAGNPLGLARSVEPRVERVAPVANSGSSFAPNVLAAALWLGAGIAAFLLHARVLPQEAQAFSRPARLAGKLALPAGVVLAQALVAGMALHSLLRVDIQQPAAFALTLALAAMCFLLIVFALTLAFGDAGKAIAMLLLAVQLSCSGGVLPVELNGGLFASISPWLPVTWTVRALKASLFGAYAGAWQAPVLQLALCSLLCAVLASRFARWRFTCPSAVRPAVDI</sequence>
<dbReference type="InterPro" id="IPR013525">
    <property type="entry name" value="ABC2_TM"/>
</dbReference>
<feature type="transmembrane region" description="Helical" evidence="5">
    <location>
        <begin position="598"/>
        <end position="623"/>
    </location>
</feature>
<evidence type="ECO:0000256" key="3">
    <source>
        <dbReference type="ARBA" id="ARBA00022989"/>
    </source>
</evidence>
<dbReference type="InterPro" id="IPR017501">
    <property type="entry name" value="Phage_infect_YhgE_C"/>
</dbReference>
<organism evidence="7 8">
    <name type="scientific">Uliginosibacterium aquaticum</name>
    <dbReference type="NCBI Taxonomy" id="2731212"/>
    <lineage>
        <taxon>Bacteria</taxon>
        <taxon>Pseudomonadati</taxon>
        <taxon>Pseudomonadota</taxon>
        <taxon>Betaproteobacteria</taxon>
        <taxon>Rhodocyclales</taxon>
        <taxon>Zoogloeaceae</taxon>
        <taxon>Uliginosibacterium</taxon>
    </lineage>
</organism>
<feature type="transmembrane region" description="Helical" evidence="5">
    <location>
        <begin position="491"/>
        <end position="509"/>
    </location>
</feature>
<reference evidence="7 8" key="1">
    <citation type="submission" date="2020-06" db="EMBL/GenBank/DDBJ databases">
        <title>Draft genome of Uliginosibacterium sp. IMCC34675.</title>
        <authorList>
            <person name="Song J."/>
        </authorList>
    </citation>
    <scope>NUCLEOTIDE SEQUENCE [LARGE SCALE GENOMIC DNA]</scope>
    <source>
        <strain evidence="7 8">IMCC34675</strain>
    </source>
</reference>
<feature type="transmembrane region" description="Helical" evidence="5">
    <location>
        <begin position="552"/>
        <end position="578"/>
    </location>
</feature>
<dbReference type="NCBIfam" id="TIGR03061">
    <property type="entry name" value="pip_yhgE_Nterm"/>
    <property type="match status" value="1"/>
</dbReference>
<accession>A0ABX2IR19</accession>
<dbReference type="Proteomes" id="UP000778523">
    <property type="component" value="Unassembled WGS sequence"/>
</dbReference>
<dbReference type="PANTHER" id="PTHR43077:SF10">
    <property type="entry name" value="TRANSPORT PERMEASE PROTEIN"/>
    <property type="match status" value="1"/>
</dbReference>
<evidence type="ECO:0000256" key="2">
    <source>
        <dbReference type="ARBA" id="ARBA00022692"/>
    </source>
</evidence>
<keyword evidence="4 5" id="KW-0472">Membrane</keyword>
<evidence type="ECO:0000256" key="1">
    <source>
        <dbReference type="ARBA" id="ARBA00004141"/>
    </source>
</evidence>
<evidence type="ECO:0000256" key="5">
    <source>
        <dbReference type="SAM" id="Phobius"/>
    </source>
</evidence>
<evidence type="ECO:0000259" key="6">
    <source>
        <dbReference type="Pfam" id="PF12698"/>
    </source>
</evidence>
<keyword evidence="2 5" id="KW-0812">Transmembrane</keyword>
<proteinExistence type="predicted"/>
<comment type="caution">
    <text evidence="7">The sequence shown here is derived from an EMBL/GenBank/DDBJ whole genome shotgun (WGS) entry which is preliminary data.</text>
</comment>
<feature type="domain" description="ABC-2 type transporter transmembrane" evidence="6">
    <location>
        <begin position="444"/>
        <end position="624"/>
    </location>
</feature>
<dbReference type="InterPro" id="IPR017500">
    <property type="entry name" value="Phage_infect_YhgE_N"/>
</dbReference>
<evidence type="ECO:0000256" key="4">
    <source>
        <dbReference type="ARBA" id="ARBA00023136"/>
    </source>
</evidence>
<protein>
    <submittedName>
        <fullName evidence="7">YhgE/Pip domain-containing protein</fullName>
    </submittedName>
</protein>
<dbReference type="RefSeq" id="WP_170022891.1">
    <property type="nucleotide sequence ID" value="NZ_JABCSC020000004.1"/>
</dbReference>
<keyword evidence="3 5" id="KW-1133">Transmembrane helix</keyword>
<keyword evidence="8" id="KW-1185">Reference proteome</keyword>
<dbReference type="PANTHER" id="PTHR43077">
    <property type="entry name" value="TRANSPORT PERMEASE YVFS-RELATED"/>
    <property type="match status" value="1"/>
</dbReference>
<gene>
    <name evidence="7" type="ORF">HJ583_016215</name>
</gene>
<evidence type="ECO:0000313" key="8">
    <source>
        <dbReference type="Proteomes" id="UP000778523"/>
    </source>
</evidence>
<dbReference type="NCBIfam" id="TIGR03062">
    <property type="entry name" value="pip_yhgE_Cterm"/>
    <property type="match status" value="1"/>
</dbReference>
<comment type="subcellular location">
    <subcellularLocation>
        <location evidence="1">Membrane</location>
        <topology evidence="1">Multi-pass membrane protein</topology>
    </subcellularLocation>
</comment>